<sequence>MESGKHLYFQLPVVRCAGGTSKRRSYAMGGVGSVQGCIHSASLQTCRRCSPERVKLRALESFSAGAH</sequence>
<reference evidence="1 2" key="1">
    <citation type="journal article" date="2016" name="Genome Announc.">
        <title>Draft Genome Sequence of 'Halomonas chromatireducens' Strain AGD 8-3, a Haloalkaliphilic Chromate- and Selenite-Reducing Gammaproteobacterium.</title>
        <authorList>
            <person name="Sharko F.S."/>
            <person name="Shapovalova A.A."/>
            <person name="Tsygankova S.V."/>
            <person name="Komova A.V."/>
            <person name="Boulygina E.S."/>
            <person name="Teslyuk A.B."/>
            <person name="Gotovtsev P.M."/>
            <person name="Namsaraev Z.B."/>
            <person name="Khijniak T.V."/>
            <person name="Nedoluzhko A.V."/>
            <person name="Vasilov R.G."/>
        </authorList>
    </citation>
    <scope>NUCLEOTIDE SEQUENCE [LARGE SCALE GENOMIC DNA]</scope>
    <source>
        <strain evidence="1 2">AGD 8-3</strain>
    </source>
</reference>
<dbReference type="KEGG" id="hco:LOKO_01688"/>
<reference evidence="1 2" key="2">
    <citation type="submission" date="2016-02" db="EMBL/GenBank/DDBJ databases">
        <authorList>
            <person name="Wen L."/>
            <person name="He K."/>
            <person name="Yang H."/>
        </authorList>
    </citation>
    <scope>NUCLEOTIDE SEQUENCE [LARGE SCALE GENOMIC DNA]</scope>
    <source>
        <strain evidence="1 2">AGD 8-3</strain>
    </source>
</reference>
<dbReference type="AlphaFoldDB" id="A0A120JVZ9"/>
<proteinExistence type="predicted"/>
<dbReference type="EMBL" id="CP014226">
    <property type="protein sequence ID" value="AMD00756.1"/>
    <property type="molecule type" value="Genomic_DNA"/>
</dbReference>
<evidence type="ECO:0000313" key="2">
    <source>
        <dbReference type="Proteomes" id="UP000063387"/>
    </source>
</evidence>
<accession>A0A120JVZ9</accession>
<evidence type="ECO:0000313" key="1">
    <source>
        <dbReference type="EMBL" id="AMD00756.1"/>
    </source>
</evidence>
<name>A0A120JVZ9_9GAMM</name>
<gene>
    <name evidence="1" type="ORF">LOKO_01688</name>
</gene>
<dbReference type="PATRIC" id="fig|507626.3.peg.1682"/>
<dbReference type="STRING" id="507626.LOKO_01688"/>
<protein>
    <submittedName>
        <fullName evidence="1">Uncharacterized protein</fullName>
    </submittedName>
</protein>
<organism evidence="1 2">
    <name type="scientific">Halomonas chromatireducens</name>
    <dbReference type="NCBI Taxonomy" id="507626"/>
    <lineage>
        <taxon>Bacteria</taxon>
        <taxon>Pseudomonadati</taxon>
        <taxon>Pseudomonadota</taxon>
        <taxon>Gammaproteobacteria</taxon>
        <taxon>Oceanospirillales</taxon>
        <taxon>Halomonadaceae</taxon>
        <taxon>Halomonas</taxon>
    </lineage>
</organism>
<dbReference type="Proteomes" id="UP000063387">
    <property type="component" value="Chromosome"/>
</dbReference>
<keyword evidence="2" id="KW-1185">Reference proteome</keyword>